<name>A0A6C0B7C0_9ZZZZ</name>
<proteinExistence type="predicted"/>
<dbReference type="AlphaFoldDB" id="A0A6C0B7C0"/>
<reference evidence="1" key="1">
    <citation type="journal article" date="2020" name="Nature">
        <title>Giant virus diversity and host interactions through global metagenomics.</title>
        <authorList>
            <person name="Schulz F."/>
            <person name="Roux S."/>
            <person name="Paez-Espino D."/>
            <person name="Jungbluth S."/>
            <person name="Walsh D.A."/>
            <person name="Denef V.J."/>
            <person name="McMahon K.D."/>
            <person name="Konstantinidis K.T."/>
            <person name="Eloe-Fadrosh E.A."/>
            <person name="Kyrpides N.C."/>
            <person name="Woyke T."/>
        </authorList>
    </citation>
    <scope>NUCLEOTIDE SEQUENCE</scope>
    <source>
        <strain evidence="1">GVMAG-M-3300010157-4</strain>
    </source>
</reference>
<protein>
    <submittedName>
        <fullName evidence="1">Uncharacterized protein</fullName>
    </submittedName>
</protein>
<sequence length="105" mass="12535">MTFEEQEDDGVFIRRSKRLVSQPKTYLTNHYFDLDNESDDEDYNPKYDMAHNVLDKRVRPRSIPIDVDEDIKFDFDEASRAWRQNKRSIGNGMFAYRTRSMSSSK</sequence>
<organism evidence="1">
    <name type="scientific">viral metagenome</name>
    <dbReference type="NCBI Taxonomy" id="1070528"/>
    <lineage>
        <taxon>unclassified sequences</taxon>
        <taxon>metagenomes</taxon>
        <taxon>organismal metagenomes</taxon>
    </lineage>
</organism>
<accession>A0A6C0B7C0</accession>
<dbReference type="EMBL" id="MN739083">
    <property type="protein sequence ID" value="QHS87591.1"/>
    <property type="molecule type" value="Genomic_DNA"/>
</dbReference>
<evidence type="ECO:0000313" key="1">
    <source>
        <dbReference type="EMBL" id="QHS87591.1"/>
    </source>
</evidence>